<comment type="caution">
    <text evidence="1">The sequence shown here is derived from an EMBL/GenBank/DDBJ whole genome shotgun (WGS) entry which is preliminary data.</text>
</comment>
<feature type="non-terminal residue" evidence="1">
    <location>
        <position position="1"/>
    </location>
</feature>
<dbReference type="AlphaFoldDB" id="A0A392TKV0"/>
<sequence>APAAEAKEDDGEQLGEADFQLEEGREVGRSILDGVYIPASTKGDFGNSFGG</sequence>
<proteinExistence type="predicted"/>
<keyword evidence="2" id="KW-1185">Reference proteome</keyword>
<name>A0A392TKV0_9FABA</name>
<dbReference type="Proteomes" id="UP000265520">
    <property type="component" value="Unassembled WGS sequence"/>
</dbReference>
<protein>
    <submittedName>
        <fullName evidence="1">Uncharacterized protein</fullName>
    </submittedName>
</protein>
<reference evidence="1 2" key="1">
    <citation type="journal article" date="2018" name="Front. Plant Sci.">
        <title>Red Clover (Trifolium pratense) and Zigzag Clover (T. medium) - A Picture of Genomic Similarities and Differences.</title>
        <authorList>
            <person name="Dluhosova J."/>
            <person name="Istvanek J."/>
            <person name="Nedelnik J."/>
            <person name="Repkova J."/>
        </authorList>
    </citation>
    <scope>NUCLEOTIDE SEQUENCE [LARGE SCALE GENOMIC DNA]</scope>
    <source>
        <strain evidence="2">cv. 10/8</strain>
        <tissue evidence="1">Leaf</tissue>
    </source>
</reference>
<dbReference type="EMBL" id="LXQA010606674">
    <property type="protein sequence ID" value="MCI61799.1"/>
    <property type="molecule type" value="Genomic_DNA"/>
</dbReference>
<accession>A0A392TKV0</accession>
<organism evidence="1 2">
    <name type="scientific">Trifolium medium</name>
    <dbReference type="NCBI Taxonomy" id="97028"/>
    <lineage>
        <taxon>Eukaryota</taxon>
        <taxon>Viridiplantae</taxon>
        <taxon>Streptophyta</taxon>
        <taxon>Embryophyta</taxon>
        <taxon>Tracheophyta</taxon>
        <taxon>Spermatophyta</taxon>
        <taxon>Magnoliopsida</taxon>
        <taxon>eudicotyledons</taxon>
        <taxon>Gunneridae</taxon>
        <taxon>Pentapetalae</taxon>
        <taxon>rosids</taxon>
        <taxon>fabids</taxon>
        <taxon>Fabales</taxon>
        <taxon>Fabaceae</taxon>
        <taxon>Papilionoideae</taxon>
        <taxon>50 kb inversion clade</taxon>
        <taxon>NPAAA clade</taxon>
        <taxon>Hologalegina</taxon>
        <taxon>IRL clade</taxon>
        <taxon>Trifolieae</taxon>
        <taxon>Trifolium</taxon>
    </lineage>
</organism>
<evidence type="ECO:0000313" key="1">
    <source>
        <dbReference type="EMBL" id="MCI61799.1"/>
    </source>
</evidence>
<evidence type="ECO:0000313" key="2">
    <source>
        <dbReference type="Proteomes" id="UP000265520"/>
    </source>
</evidence>